<dbReference type="InterPro" id="IPR008271">
    <property type="entry name" value="Ser/Thr_kinase_AS"/>
</dbReference>
<dbReference type="GO" id="GO:0004672">
    <property type="term" value="F:protein kinase activity"/>
    <property type="evidence" value="ECO:0007669"/>
    <property type="project" value="InterPro"/>
</dbReference>
<dbReference type="EMBL" id="QGNW01000358">
    <property type="protein sequence ID" value="RVW75079.1"/>
    <property type="molecule type" value="Genomic_DNA"/>
</dbReference>
<keyword evidence="2" id="KW-0418">Kinase</keyword>
<dbReference type="Gene3D" id="1.10.510.10">
    <property type="entry name" value="Transferase(Phosphotransferase) domain 1"/>
    <property type="match status" value="1"/>
</dbReference>
<dbReference type="PANTHER" id="PTHR48008:SF14">
    <property type="entry name" value="PROTEIN KINASE DOMAIN-CONTAINING PROTEIN"/>
    <property type="match status" value="1"/>
</dbReference>
<dbReference type="Proteomes" id="UP000288805">
    <property type="component" value="Unassembled WGS sequence"/>
</dbReference>
<sequence length="148" mass="16678">MIDVASALEYLHHDCSSLVVHCDLKPSNVLLDDNMVAHVANFGIARLLTETKSMQQTKTLGTIGYMAPEYGSDGIVSIKGDVYSYGILLMEVFARKKPMDEMFTGHLTLKMWVESFVQVNDRIDSPEEMIHMKDVVVELKKIIINLLM</sequence>
<keyword evidence="2" id="KW-0808">Transferase</keyword>
<dbReference type="InterPro" id="IPR011009">
    <property type="entry name" value="Kinase-like_dom_sf"/>
</dbReference>
<organism evidence="2 3">
    <name type="scientific">Vitis vinifera</name>
    <name type="common">Grape</name>
    <dbReference type="NCBI Taxonomy" id="29760"/>
    <lineage>
        <taxon>Eukaryota</taxon>
        <taxon>Viridiplantae</taxon>
        <taxon>Streptophyta</taxon>
        <taxon>Embryophyta</taxon>
        <taxon>Tracheophyta</taxon>
        <taxon>Spermatophyta</taxon>
        <taxon>Magnoliopsida</taxon>
        <taxon>eudicotyledons</taxon>
        <taxon>Gunneridae</taxon>
        <taxon>Pentapetalae</taxon>
        <taxon>rosids</taxon>
        <taxon>Vitales</taxon>
        <taxon>Vitaceae</taxon>
        <taxon>Viteae</taxon>
        <taxon>Vitis</taxon>
    </lineage>
</organism>
<dbReference type="InterPro" id="IPR052451">
    <property type="entry name" value="Ser/Thr_kinase-like"/>
</dbReference>
<dbReference type="InterPro" id="IPR000719">
    <property type="entry name" value="Prot_kinase_dom"/>
</dbReference>
<keyword evidence="2" id="KW-0675">Receptor</keyword>
<evidence type="ECO:0000313" key="3">
    <source>
        <dbReference type="Proteomes" id="UP000288805"/>
    </source>
</evidence>
<dbReference type="PROSITE" id="PS50011">
    <property type="entry name" value="PROTEIN_KINASE_DOM"/>
    <property type="match status" value="1"/>
</dbReference>
<dbReference type="AlphaFoldDB" id="A0A438GSB1"/>
<gene>
    <name evidence="2" type="primary">EFR_6</name>
    <name evidence="2" type="ORF">CK203_056023</name>
</gene>
<comment type="caution">
    <text evidence="2">The sequence shown here is derived from an EMBL/GenBank/DDBJ whole genome shotgun (WGS) entry which is preliminary data.</text>
</comment>
<dbReference type="PANTHER" id="PTHR48008">
    <property type="entry name" value="LEUCINE-RICH REPEAT RECEPTOR-LIKE PROTEIN KINASE IMK3-RELATED"/>
    <property type="match status" value="1"/>
</dbReference>
<dbReference type="PROSITE" id="PS00108">
    <property type="entry name" value="PROTEIN_KINASE_ST"/>
    <property type="match status" value="1"/>
</dbReference>
<accession>A0A438GSB1</accession>
<reference evidence="2 3" key="1">
    <citation type="journal article" date="2018" name="PLoS Genet.">
        <title>Population sequencing reveals clonal diversity and ancestral inbreeding in the grapevine cultivar Chardonnay.</title>
        <authorList>
            <person name="Roach M.J."/>
            <person name="Johnson D.L."/>
            <person name="Bohlmann J."/>
            <person name="van Vuuren H.J."/>
            <person name="Jones S.J."/>
            <person name="Pretorius I.S."/>
            <person name="Schmidt S.A."/>
            <person name="Borneman A.R."/>
        </authorList>
    </citation>
    <scope>NUCLEOTIDE SEQUENCE [LARGE SCALE GENOMIC DNA]</scope>
    <source>
        <strain evidence="3">cv. Chardonnay</strain>
        <tissue evidence="2">Leaf</tissue>
    </source>
</reference>
<proteinExistence type="predicted"/>
<dbReference type="GO" id="GO:0005524">
    <property type="term" value="F:ATP binding"/>
    <property type="evidence" value="ECO:0007669"/>
    <property type="project" value="InterPro"/>
</dbReference>
<protein>
    <submittedName>
        <fullName evidence="2">LRR receptor-like serine/threonine-protein kinase EFR</fullName>
    </submittedName>
</protein>
<feature type="domain" description="Protein kinase" evidence="1">
    <location>
        <begin position="1"/>
        <end position="148"/>
    </location>
</feature>
<evidence type="ECO:0000313" key="2">
    <source>
        <dbReference type="EMBL" id="RVW75079.1"/>
    </source>
</evidence>
<evidence type="ECO:0000259" key="1">
    <source>
        <dbReference type="PROSITE" id="PS50011"/>
    </source>
</evidence>
<dbReference type="SUPFAM" id="SSF56112">
    <property type="entry name" value="Protein kinase-like (PK-like)"/>
    <property type="match status" value="1"/>
</dbReference>
<name>A0A438GSB1_VITVI</name>
<dbReference type="Pfam" id="PF00069">
    <property type="entry name" value="Pkinase"/>
    <property type="match status" value="1"/>
</dbReference>